<feature type="binding site" evidence="12">
    <location>
        <position position="127"/>
    </location>
    <ligand>
        <name>S-adenosyl-L-methionine</name>
        <dbReference type="ChEBI" id="CHEBI:59789"/>
    </ligand>
</feature>
<name>A0A1E1L649_9HELO</name>
<comment type="catalytic activity">
    <reaction evidence="8">
        <text>N-terminal L-seryl-L-prolyl-L-lysyl-[protein] + 3 S-adenosyl-L-methionine = N-terminal N,N,N-trimethyl-L-seryl-L-prolyl-L-lysyl-[protein] + 3 S-adenosyl-L-homocysteine + 3 H(+)</text>
        <dbReference type="Rhea" id="RHEA:54724"/>
        <dbReference type="Rhea" id="RHEA-COMP:13789"/>
        <dbReference type="Rhea" id="RHEA-COMP:13973"/>
        <dbReference type="ChEBI" id="CHEBI:15378"/>
        <dbReference type="ChEBI" id="CHEBI:57856"/>
        <dbReference type="ChEBI" id="CHEBI:59789"/>
        <dbReference type="ChEBI" id="CHEBI:138061"/>
        <dbReference type="ChEBI" id="CHEBI:138317"/>
        <dbReference type="EC" id="2.1.1.244"/>
    </reaction>
</comment>
<comment type="catalytic activity">
    <reaction evidence="9">
        <text>N-terminal L-prolyl-L-prolyl-L-lysyl-[protein] + 2 S-adenosyl-L-methionine = N-terminal N,N-dimethyl-L-prolyl-L-prolyl-L-lysyl-[protein] + 2 S-adenosyl-L-homocysteine + 2 H(+)</text>
        <dbReference type="Rhea" id="RHEA:54736"/>
        <dbReference type="Rhea" id="RHEA-COMP:13787"/>
        <dbReference type="Rhea" id="RHEA-COMP:13974"/>
        <dbReference type="ChEBI" id="CHEBI:15378"/>
        <dbReference type="ChEBI" id="CHEBI:57856"/>
        <dbReference type="ChEBI" id="CHEBI:59789"/>
        <dbReference type="ChEBI" id="CHEBI:138059"/>
        <dbReference type="ChEBI" id="CHEBI:138318"/>
        <dbReference type="EC" id="2.1.1.244"/>
    </reaction>
</comment>
<dbReference type="EMBL" id="FJUW01000037">
    <property type="protein sequence ID" value="CZT06062.1"/>
    <property type="molecule type" value="Genomic_DNA"/>
</dbReference>
<accession>A0A1E1L649</accession>
<dbReference type="CDD" id="cd02440">
    <property type="entry name" value="AdoMet_MTases"/>
    <property type="match status" value="1"/>
</dbReference>
<organism evidence="13 14">
    <name type="scientific">Rhynchosporium graminicola</name>
    <dbReference type="NCBI Taxonomy" id="2792576"/>
    <lineage>
        <taxon>Eukaryota</taxon>
        <taxon>Fungi</taxon>
        <taxon>Dikarya</taxon>
        <taxon>Ascomycota</taxon>
        <taxon>Pezizomycotina</taxon>
        <taxon>Leotiomycetes</taxon>
        <taxon>Helotiales</taxon>
        <taxon>Ploettnerulaceae</taxon>
        <taxon>Rhynchosporium</taxon>
    </lineage>
</organism>
<dbReference type="FunCoup" id="A0A1E1L649">
    <property type="interactions" value="479"/>
</dbReference>
<keyword evidence="2 13" id="KW-0489">Methyltransferase</keyword>
<dbReference type="PANTHER" id="PTHR12753">
    <property type="entry name" value="AD-003 - RELATED"/>
    <property type="match status" value="1"/>
</dbReference>
<evidence type="ECO:0000256" key="4">
    <source>
        <dbReference type="ARBA" id="ARBA00022691"/>
    </source>
</evidence>
<dbReference type="PIRSF" id="PIRSF016958">
    <property type="entry name" value="DUF858_MeTrfase_lik"/>
    <property type="match status" value="1"/>
</dbReference>
<dbReference type="InParanoid" id="A0A1E1L649"/>
<dbReference type="STRING" id="914237.A0A1E1L649"/>
<comment type="similarity">
    <text evidence="1">Belongs to the methyltransferase superfamily. NTM1 family.</text>
</comment>
<keyword evidence="4 12" id="KW-0949">S-adenosyl-L-methionine</keyword>
<dbReference type="GO" id="GO:0071885">
    <property type="term" value="F:N-terminal protein N-methyltransferase activity"/>
    <property type="evidence" value="ECO:0007669"/>
    <property type="project" value="UniProtKB-EC"/>
</dbReference>
<evidence type="ECO:0000313" key="14">
    <source>
        <dbReference type="Proteomes" id="UP000178129"/>
    </source>
</evidence>
<evidence type="ECO:0000256" key="9">
    <source>
        <dbReference type="ARBA" id="ARBA00047885"/>
    </source>
</evidence>
<evidence type="ECO:0000256" key="10">
    <source>
        <dbReference type="ARBA" id="ARBA00048167"/>
    </source>
</evidence>
<evidence type="ECO:0000256" key="6">
    <source>
        <dbReference type="ARBA" id="ARBA00039449"/>
    </source>
</evidence>
<evidence type="ECO:0000256" key="7">
    <source>
        <dbReference type="ARBA" id="ARBA00043129"/>
    </source>
</evidence>
<comment type="caution">
    <text evidence="13">The sequence shown here is derived from an EMBL/GenBank/DDBJ whole genome shotgun (WGS) entry which is preliminary data.</text>
</comment>
<feature type="binding site" evidence="12">
    <location>
        <position position="69"/>
    </location>
    <ligand>
        <name>S-adenosyl-L-methionine</name>
        <dbReference type="ChEBI" id="CHEBI:59789"/>
    </ligand>
</feature>
<evidence type="ECO:0000313" key="13">
    <source>
        <dbReference type="EMBL" id="CZT06062.1"/>
    </source>
</evidence>
<protein>
    <recommendedName>
        <fullName evidence="6">Alpha N-terminal protein methyltransferase 1</fullName>
        <ecNumber evidence="5">2.1.1.244</ecNumber>
    </recommendedName>
    <alternativeName>
        <fullName evidence="11">Translation associated element 1</fullName>
    </alternativeName>
    <alternativeName>
        <fullName evidence="7">X-Pro-Lys N-terminal protein methyltransferase 1</fullName>
    </alternativeName>
</protein>
<dbReference type="Gene3D" id="3.40.50.150">
    <property type="entry name" value="Vaccinia Virus protein VP39"/>
    <property type="match status" value="1"/>
</dbReference>
<dbReference type="EC" id="2.1.1.244" evidence="5"/>
<keyword evidence="3" id="KW-0808">Transferase</keyword>
<evidence type="ECO:0000256" key="5">
    <source>
        <dbReference type="ARBA" id="ARBA00039112"/>
    </source>
</evidence>
<evidence type="ECO:0000256" key="1">
    <source>
        <dbReference type="ARBA" id="ARBA00009059"/>
    </source>
</evidence>
<evidence type="ECO:0000256" key="3">
    <source>
        <dbReference type="ARBA" id="ARBA00022679"/>
    </source>
</evidence>
<sequence length="235" mass="25823">MADALISHEDTINYWQSIDADVNGMLGGFPLISRIDLQGSKNFLAKLGVGGKSGRKLNRAVDCGAGIGRITEGVLLGIASTVDIVEPIIKFTDALKDKAGVGKIINLGLEDWSPESSDTKYDLIWNQWCLGYLTDAQLQTYLEKCAKALDEGGLIIVKENLTRSGGDLFDENDSCVTRCDQKFREIFEKAGMKIKKTEIQKGLPKRLYPVRIYALAPIHEVNGASIRSHEHKSPV</sequence>
<dbReference type="Proteomes" id="UP000178129">
    <property type="component" value="Unassembled WGS sequence"/>
</dbReference>
<dbReference type="InterPro" id="IPR008576">
    <property type="entry name" value="MeTrfase_NTM1"/>
</dbReference>
<evidence type="ECO:0000256" key="12">
    <source>
        <dbReference type="PIRSR" id="PIRSR016958-1"/>
    </source>
</evidence>
<keyword evidence="14" id="KW-1185">Reference proteome</keyword>
<dbReference type="GO" id="GO:0032259">
    <property type="term" value="P:methylation"/>
    <property type="evidence" value="ECO:0007669"/>
    <property type="project" value="UniProtKB-KW"/>
</dbReference>
<comment type="catalytic activity">
    <reaction evidence="10">
        <text>N-terminal L-alanyl-L-prolyl-L-lysyl-[protein] + 3 S-adenosyl-L-methionine = N-terminal N,N,N-trimethyl-L-alanyl-L-prolyl-L-lysyl-[protein] + 3 S-adenosyl-L-homocysteine + 3 H(+)</text>
        <dbReference type="Rhea" id="RHEA:54712"/>
        <dbReference type="Rhea" id="RHEA-COMP:13785"/>
        <dbReference type="Rhea" id="RHEA-COMP:13971"/>
        <dbReference type="ChEBI" id="CHEBI:15378"/>
        <dbReference type="ChEBI" id="CHEBI:57856"/>
        <dbReference type="ChEBI" id="CHEBI:59789"/>
        <dbReference type="ChEBI" id="CHEBI:138057"/>
        <dbReference type="ChEBI" id="CHEBI:138315"/>
        <dbReference type="EC" id="2.1.1.244"/>
    </reaction>
</comment>
<evidence type="ECO:0000256" key="2">
    <source>
        <dbReference type="ARBA" id="ARBA00022603"/>
    </source>
</evidence>
<reference evidence="14" key="1">
    <citation type="submission" date="2016-03" db="EMBL/GenBank/DDBJ databases">
        <authorList>
            <person name="Ploux O."/>
        </authorList>
    </citation>
    <scope>NUCLEOTIDE SEQUENCE [LARGE SCALE GENOMIC DNA]</scope>
    <source>
        <strain evidence="14">UK7</strain>
    </source>
</reference>
<dbReference type="InterPro" id="IPR029063">
    <property type="entry name" value="SAM-dependent_MTases_sf"/>
</dbReference>
<dbReference type="AlphaFoldDB" id="A0A1E1L649"/>
<dbReference type="GO" id="GO:0005737">
    <property type="term" value="C:cytoplasm"/>
    <property type="evidence" value="ECO:0007669"/>
    <property type="project" value="TreeGrafter"/>
</dbReference>
<dbReference type="SUPFAM" id="SSF53335">
    <property type="entry name" value="S-adenosyl-L-methionine-dependent methyltransferases"/>
    <property type="match status" value="1"/>
</dbReference>
<evidence type="ECO:0000256" key="8">
    <source>
        <dbReference type="ARBA" id="ARBA00047306"/>
    </source>
</evidence>
<proteinExistence type="inferred from homology"/>
<dbReference type="Pfam" id="PF05891">
    <property type="entry name" value="Methyltransf_PK"/>
    <property type="match status" value="1"/>
</dbReference>
<gene>
    <name evidence="13" type="ORF">RCO7_05149</name>
</gene>
<dbReference type="FunFam" id="3.40.50.150:FF:000025">
    <property type="entry name" value="N-terminal Xaa-Pro-Lys N-methyltransferase 1"/>
    <property type="match status" value="1"/>
</dbReference>
<feature type="binding site" evidence="12">
    <location>
        <position position="64"/>
    </location>
    <ligand>
        <name>S-adenosyl-L-methionine</name>
        <dbReference type="ChEBI" id="CHEBI:59789"/>
    </ligand>
</feature>
<evidence type="ECO:0000256" key="11">
    <source>
        <dbReference type="ARBA" id="ARBA00082558"/>
    </source>
</evidence>
<dbReference type="PANTHER" id="PTHR12753:SF0">
    <property type="entry name" value="ALPHA N-TERMINAL PROTEIN METHYLTRANSFERASE 1"/>
    <property type="match status" value="1"/>
</dbReference>